<feature type="compositionally biased region" description="Polar residues" evidence="1">
    <location>
        <begin position="124"/>
        <end position="133"/>
    </location>
</feature>
<reference evidence="2" key="1">
    <citation type="submission" date="2023-03" db="EMBL/GenBank/DDBJ databases">
        <title>Massive genome expansion in bonnet fungi (Mycena s.s.) driven by repeated elements and novel gene families across ecological guilds.</title>
        <authorList>
            <consortium name="Lawrence Berkeley National Laboratory"/>
            <person name="Harder C.B."/>
            <person name="Miyauchi S."/>
            <person name="Viragh M."/>
            <person name="Kuo A."/>
            <person name="Thoen E."/>
            <person name="Andreopoulos B."/>
            <person name="Lu D."/>
            <person name="Skrede I."/>
            <person name="Drula E."/>
            <person name="Henrissat B."/>
            <person name="Morin E."/>
            <person name="Kohler A."/>
            <person name="Barry K."/>
            <person name="LaButti K."/>
            <person name="Morin E."/>
            <person name="Salamov A."/>
            <person name="Lipzen A."/>
            <person name="Mereny Z."/>
            <person name="Hegedus B."/>
            <person name="Baldrian P."/>
            <person name="Stursova M."/>
            <person name="Weitz H."/>
            <person name="Taylor A."/>
            <person name="Grigoriev I.V."/>
            <person name="Nagy L.G."/>
            <person name="Martin F."/>
            <person name="Kauserud H."/>
        </authorList>
    </citation>
    <scope>NUCLEOTIDE SEQUENCE</scope>
    <source>
        <strain evidence="2">CBHHK200</strain>
    </source>
</reference>
<dbReference type="EMBL" id="JARJCM010000028">
    <property type="protein sequence ID" value="KAJ7039224.1"/>
    <property type="molecule type" value="Genomic_DNA"/>
</dbReference>
<feature type="non-terminal residue" evidence="2">
    <location>
        <position position="224"/>
    </location>
</feature>
<evidence type="ECO:0000256" key="1">
    <source>
        <dbReference type="SAM" id="MobiDB-lite"/>
    </source>
</evidence>
<dbReference type="AlphaFoldDB" id="A0AAD6T4K9"/>
<evidence type="ECO:0000313" key="2">
    <source>
        <dbReference type="EMBL" id="KAJ7039224.1"/>
    </source>
</evidence>
<feature type="compositionally biased region" description="Basic and acidic residues" evidence="1">
    <location>
        <begin position="198"/>
        <end position="224"/>
    </location>
</feature>
<name>A0AAD6T4K9_9AGAR</name>
<sequence length="224" mass="24341">DDDNDPLPTPKGNHAVASAEATARLRALLSRMPNHPKSPVARPVSPSELDSDFEPPRFSPTPPSVAKESLKDIFSRALRDPGDTPNRPTRRRSFGDTSDSEAAPATKNKGKRKSLSDEEVEKLSASTLTSCVANSPDAIESSQRSEASFRSSQAQTGDDTATFLRDLDSSRATPPFATSTPPHSLEMSANSKYQTNLMEHDSEMQHMMKDLDSFEGDSRPSRPG</sequence>
<gene>
    <name evidence="2" type="ORF">C8F04DRAFT_933538</name>
</gene>
<feature type="compositionally biased region" description="Basic and acidic residues" evidence="1">
    <location>
        <begin position="68"/>
        <end position="82"/>
    </location>
</feature>
<evidence type="ECO:0000313" key="3">
    <source>
        <dbReference type="Proteomes" id="UP001218188"/>
    </source>
</evidence>
<feature type="region of interest" description="Disordered" evidence="1">
    <location>
        <begin position="1"/>
        <end position="224"/>
    </location>
</feature>
<accession>A0AAD6T4K9</accession>
<feature type="compositionally biased region" description="Polar residues" evidence="1">
    <location>
        <begin position="170"/>
        <end position="197"/>
    </location>
</feature>
<organism evidence="2 3">
    <name type="scientific">Mycena alexandri</name>
    <dbReference type="NCBI Taxonomy" id="1745969"/>
    <lineage>
        <taxon>Eukaryota</taxon>
        <taxon>Fungi</taxon>
        <taxon>Dikarya</taxon>
        <taxon>Basidiomycota</taxon>
        <taxon>Agaricomycotina</taxon>
        <taxon>Agaricomycetes</taxon>
        <taxon>Agaricomycetidae</taxon>
        <taxon>Agaricales</taxon>
        <taxon>Marasmiineae</taxon>
        <taxon>Mycenaceae</taxon>
        <taxon>Mycena</taxon>
    </lineage>
</organism>
<dbReference type="Proteomes" id="UP001218188">
    <property type="component" value="Unassembled WGS sequence"/>
</dbReference>
<comment type="caution">
    <text evidence="2">The sequence shown here is derived from an EMBL/GenBank/DDBJ whole genome shotgun (WGS) entry which is preliminary data.</text>
</comment>
<feature type="compositionally biased region" description="Low complexity" evidence="1">
    <location>
        <begin position="140"/>
        <end position="154"/>
    </location>
</feature>
<protein>
    <submittedName>
        <fullName evidence="2">Uncharacterized protein</fullName>
    </submittedName>
</protein>
<keyword evidence="3" id="KW-1185">Reference proteome</keyword>
<proteinExistence type="predicted"/>
<feature type="non-terminal residue" evidence="2">
    <location>
        <position position="1"/>
    </location>
</feature>